<reference evidence="2 3" key="1">
    <citation type="submission" date="2019-06" db="EMBL/GenBank/DDBJ databases">
        <title>Genome sequence of Rhodobacteraceae bacterium D4M1.</title>
        <authorList>
            <person name="Cao J."/>
        </authorList>
    </citation>
    <scope>NUCLEOTIDE SEQUENCE [LARGE SCALE GENOMIC DNA]</scope>
    <source>
        <strain evidence="2 3">D4M1</strain>
        <plasmid evidence="3">pd4m1a</plasmid>
    </source>
</reference>
<evidence type="ECO:0000313" key="2">
    <source>
        <dbReference type="EMBL" id="QDL94273.1"/>
    </source>
</evidence>
<dbReference type="EMBL" id="CP040819">
    <property type="protein sequence ID" value="QDL94273.1"/>
    <property type="molecule type" value="Genomic_DNA"/>
</dbReference>
<keyword evidence="1" id="KW-0732">Signal</keyword>
<dbReference type="KEGG" id="ppru:FDP22_18730"/>
<protein>
    <submittedName>
        <fullName evidence="2">Uncharacterized protein</fullName>
    </submittedName>
</protein>
<dbReference type="AlphaFoldDB" id="A0A5B8G5K1"/>
<dbReference type="Proteomes" id="UP000305888">
    <property type="component" value="Plasmid pD4M1A"/>
</dbReference>
<organism evidence="2 3">
    <name type="scientific">Paroceanicella profunda</name>
    <dbReference type="NCBI Taxonomy" id="2579971"/>
    <lineage>
        <taxon>Bacteria</taxon>
        <taxon>Pseudomonadati</taxon>
        <taxon>Pseudomonadota</taxon>
        <taxon>Alphaproteobacteria</taxon>
        <taxon>Rhodobacterales</taxon>
        <taxon>Paracoccaceae</taxon>
        <taxon>Paroceanicella</taxon>
    </lineage>
</organism>
<feature type="signal peptide" evidence="1">
    <location>
        <begin position="1"/>
        <end position="17"/>
    </location>
</feature>
<evidence type="ECO:0000313" key="3">
    <source>
        <dbReference type="Proteomes" id="UP000305888"/>
    </source>
</evidence>
<proteinExistence type="predicted"/>
<accession>A0A5B8G5K1</accession>
<feature type="chain" id="PRO_5022686824" evidence="1">
    <location>
        <begin position="18"/>
        <end position="198"/>
    </location>
</feature>
<sequence length="198" mass="21811">MAVAAVLAVLCAGAAPAADFKDPDWPCIQPKVGHISIGQMWAGPLPEGDWKADREVAALAHRLAQRRTSLEEAQALMSGFVQDGGPARREKLLLAFSGAFELIDHERSALIGGIARYARKQEALTGRIEAKQDDLYRLDALPEAERDADRIEELQDEIAWDTRIYRDRAQSLTYVCETPVLLEKRAFALARSVGALTE</sequence>
<geneLocation type="plasmid" evidence="3">
    <name>pd4m1a</name>
</geneLocation>
<dbReference type="OrthoDB" id="6159094at2"/>
<keyword evidence="2" id="KW-0614">Plasmid</keyword>
<name>A0A5B8G5K1_9RHOB</name>
<evidence type="ECO:0000256" key="1">
    <source>
        <dbReference type="SAM" id="SignalP"/>
    </source>
</evidence>
<keyword evidence="3" id="KW-1185">Reference proteome</keyword>
<gene>
    <name evidence="2" type="ORF">FDP22_18730</name>
</gene>